<dbReference type="SUPFAM" id="SSF51011">
    <property type="entry name" value="Glycosyl hydrolase domain"/>
    <property type="match status" value="1"/>
</dbReference>
<dbReference type="CDD" id="cd11325">
    <property type="entry name" value="AmyAc_GTHase"/>
    <property type="match status" value="1"/>
</dbReference>
<comment type="similarity">
    <text evidence="3">Belongs to the glycosyl hydrolase 13 family. GlgB subfamily.</text>
</comment>
<dbReference type="InterPro" id="IPR014756">
    <property type="entry name" value="Ig_E-set"/>
</dbReference>
<dbReference type="PIRSF" id="PIRSF000463">
    <property type="entry name" value="GlgB"/>
    <property type="match status" value="1"/>
</dbReference>
<dbReference type="Gene3D" id="2.60.40.10">
    <property type="entry name" value="Immunoglobulins"/>
    <property type="match status" value="1"/>
</dbReference>
<dbReference type="InterPro" id="IPR037439">
    <property type="entry name" value="Branching_enzy"/>
</dbReference>
<dbReference type="Gene3D" id="3.20.20.80">
    <property type="entry name" value="Glycosidases"/>
    <property type="match status" value="1"/>
</dbReference>
<keyword evidence="9" id="KW-0328">Glycosyltransferase</keyword>
<dbReference type="SUPFAM" id="SSF81296">
    <property type="entry name" value="E set domains"/>
    <property type="match status" value="1"/>
</dbReference>
<dbReference type="GO" id="GO:0004553">
    <property type="term" value="F:hydrolase activity, hydrolyzing O-glycosyl compounds"/>
    <property type="evidence" value="ECO:0007669"/>
    <property type="project" value="InterPro"/>
</dbReference>
<evidence type="ECO:0000313" key="10">
    <source>
        <dbReference type="Proteomes" id="UP000541352"/>
    </source>
</evidence>
<dbReference type="RefSeq" id="WP_183976577.1">
    <property type="nucleotide sequence ID" value="NZ_JACIBY010000008.1"/>
</dbReference>
<evidence type="ECO:0000256" key="4">
    <source>
        <dbReference type="ARBA" id="ARBA00012541"/>
    </source>
</evidence>
<feature type="active site" description="Proton donor" evidence="7">
    <location>
        <position position="334"/>
    </location>
</feature>
<evidence type="ECO:0000256" key="7">
    <source>
        <dbReference type="PIRSR" id="PIRSR000463-1"/>
    </source>
</evidence>
<dbReference type="GO" id="GO:0003844">
    <property type="term" value="F:1,4-alpha-glucan branching enzyme activity"/>
    <property type="evidence" value="ECO:0007669"/>
    <property type="project" value="UniProtKB-EC"/>
</dbReference>
<keyword evidence="5 9" id="KW-0808">Transferase</keyword>
<dbReference type="Proteomes" id="UP000541352">
    <property type="component" value="Unassembled WGS sequence"/>
</dbReference>
<dbReference type="CDD" id="cd02855">
    <property type="entry name" value="E_set_GBE_prok_N"/>
    <property type="match status" value="1"/>
</dbReference>
<comment type="caution">
    <text evidence="9">The sequence shown here is derived from an EMBL/GenBank/DDBJ whole genome shotgun (WGS) entry which is preliminary data.</text>
</comment>
<evidence type="ECO:0000256" key="5">
    <source>
        <dbReference type="ARBA" id="ARBA00022679"/>
    </source>
</evidence>
<dbReference type="GO" id="GO:0043169">
    <property type="term" value="F:cation binding"/>
    <property type="evidence" value="ECO:0007669"/>
    <property type="project" value="InterPro"/>
</dbReference>
<dbReference type="InterPro" id="IPR004193">
    <property type="entry name" value="Glyco_hydro_13_N"/>
</dbReference>
<reference evidence="9 10" key="1">
    <citation type="submission" date="2020-08" db="EMBL/GenBank/DDBJ databases">
        <title>Genomic Encyclopedia of Type Strains, Phase IV (KMG-IV): sequencing the most valuable type-strain genomes for metagenomic binning, comparative biology and taxonomic classification.</title>
        <authorList>
            <person name="Goeker M."/>
        </authorList>
    </citation>
    <scope>NUCLEOTIDE SEQUENCE [LARGE SCALE GENOMIC DNA]</scope>
    <source>
        <strain evidence="9 10">DSM 17976</strain>
    </source>
</reference>
<feature type="active site" description="Nucleophile" evidence="7">
    <location>
        <position position="290"/>
    </location>
</feature>
<dbReference type="InterPro" id="IPR013783">
    <property type="entry name" value="Ig-like_fold"/>
</dbReference>
<organism evidence="9 10">
    <name type="scientific">Runella defluvii</name>
    <dbReference type="NCBI Taxonomy" id="370973"/>
    <lineage>
        <taxon>Bacteria</taxon>
        <taxon>Pseudomonadati</taxon>
        <taxon>Bacteroidota</taxon>
        <taxon>Cytophagia</taxon>
        <taxon>Cytophagales</taxon>
        <taxon>Spirosomataceae</taxon>
        <taxon>Runella</taxon>
    </lineage>
</organism>
<dbReference type="SMART" id="SM00642">
    <property type="entry name" value="Aamy"/>
    <property type="match status" value="1"/>
</dbReference>
<dbReference type="Pfam" id="PF02922">
    <property type="entry name" value="CBM_48"/>
    <property type="match status" value="1"/>
</dbReference>
<dbReference type="AlphaFoldDB" id="A0A7W5ZQ05"/>
<dbReference type="Gene3D" id="2.60.40.1180">
    <property type="entry name" value="Golgi alpha-mannosidase II"/>
    <property type="match status" value="1"/>
</dbReference>
<protein>
    <recommendedName>
        <fullName evidence="4">1,4-alpha-glucan branching enzyme</fullName>
        <ecNumber evidence="4">2.4.1.18</ecNumber>
    </recommendedName>
</protein>
<evidence type="ECO:0000259" key="8">
    <source>
        <dbReference type="SMART" id="SM00642"/>
    </source>
</evidence>
<dbReference type="PANTHER" id="PTHR43651">
    <property type="entry name" value="1,4-ALPHA-GLUCAN-BRANCHING ENZYME"/>
    <property type="match status" value="1"/>
</dbReference>
<comment type="catalytic activity">
    <reaction evidence="1">
        <text>Transfers a segment of a (1-&gt;4)-alpha-D-glucan chain to a primary hydroxy group in a similar glucan chain.</text>
        <dbReference type="EC" id="2.4.1.18"/>
    </reaction>
</comment>
<dbReference type="Pfam" id="PF00128">
    <property type="entry name" value="Alpha-amylase"/>
    <property type="match status" value="2"/>
</dbReference>
<evidence type="ECO:0000256" key="1">
    <source>
        <dbReference type="ARBA" id="ARBA00000826"/>
    </source>
</evidence>
<evidence type="ECO:0000313" key="9">
    <source>
        <dbReference type="EMBL" id="MBB3839921.1"/>
    </source>
</evidence>
<evidence type="ECO:0000256" key="6">
    <source>
        <dbReference type="ARBA" id="ARBA00023277"/>
    </source>
</evidence>
<dbReference type="InterPro" id="IPR006048">
    <property type="entry name" value="A-amylase/branching_C"/>
</dbReference>
<comment type="function">
    <text evidence="2">Catalyzes the formation of the alpha-1,6-glucosidic linkages in glycogen by scission of a 1,4-alpha-linked oligosaccharide from growing alpha-1,4-glucan chains and the subsequent attachment of the oligosaccharide to the alpha-1,6 position.</text>
</comment>
<keyword evidence="10" id="KW-1185">Reference proteome</keyword>
<dbReference type="InterPro" id="IPR017853">
    <property type="entry name" value="GH"/>
</dbReference>
<dbReference type="InterPro" id="IPR013780">
    <property type="entry name" value="Glyco_hydro_b"/>
</dbReference>
<dbReference type="EMBL" id="JACIBY010000008">
    <property type="protein sequence ID" value="MBB3839921.1"/>
    <property type="molecule type" value="Genomic_DNA"/>
</dbReference>
<dbReference type="InterPro" id="IPR006047">
    <property type="entry name" value="GH13_cat_dom"/>
</dbReference>
<name>A0A7W5ZQ05_9BACT</name>
<dbReference type="SUPFAM" id="SSF51445">
    <property type="entry name" value="(Trans)glycosidases"/>
    <property type="match status" value="1"/>
</dbReference>
<gene>
    <name evidence="9" type="ORF">FHS57_003932</name>
</gene>
<dbReference type="GO" id="GO:0005978">
    <property type="term" value="P:glycogen biosynthetic process"/>
    <property type="evidence" value="ECO:0007669"/>
    <property type="project" value="InterPro"/>
</dbReference>
<dbReference type="EC" id="2.4.1.18" evidence="4"/>
<evidence type="ECO:0000256" key="2">
    <source>
        <dbReference type="ARBA" id="ARBA00002953"/>
    </source>
</evidence>
<dbReference type="Pfam" id="PF02806">
    <property type="entry name" value="Alpha-amylase_C"/>
    <property type="match status" value="1"/>
</dbReference>
<dbReference type="PANTHER" id="PTHR43651:SF11">
    <property type="entry name" value="MALTO-OLIGOSYLTREHALOSE TREHALOHYDROLASE"/>
    <property type="match status" value="1"/>
</dbReference>
<feature type="domain" description="Glycosyl hydrolase family 13 catalytic" evidence="8">
    <location>
        <begin position="130"/>
        <end position="489"/>
    </location>
</feature>
<dbReference type="InterPro" id="IPR044143">
    <property type="entry name" value="GlgB_N_E_set_prok"/>
</dbReference>
<evidence type="ECO:0000256" key="3">
    <source>
        <dbReference type="ARBA" id="ARBA00009000"/>
    </source>
</evidence>
<keyword evidence="6" id="KW-0119">Carbohydrate metabolism</keyword>
<accession>A0A7W5ZQ05</accession>
<sequence length="606" mass="68826">MKTIEISDIQASTIAGMGAVPHSEGVSFRVWAPNAKAVSVVGDFNSWNKEATPLSHEENGYWSVNVPDATIGQEYKYVLFTEVTELMRNDPYARQLTNSVGNSIVHDPHFDWANDDSFQMPNWNEMVIYELHIGTFNVKGEGQIGDFYSAIERLDYLKALGINAVEIMPIAEFPGGYSWGYNPAHPFAVESEYGGPLGLKSFVKAAHEKGIAVILDVVYNHFGPTDMDLWQFDGWSENNLGGIYFYNDWRATTPWGDTRPDYGRPEVRQYIRDNALMWLEEYRLDGLRMDMIPYMRNVNADGNPDNDLAEGYSLIQWINSEIREKFPHKFTVAEDLHTLSSITDSVSNGGLGYSSQWDAQFVHPVREAIIAMHDADRNMDAIAHAITHKYNNDAFQRVIYTESHDEVANGKARVVQEIAGEGDVDNWYAKKRSILGAVLTLTSPGIPMLFQGQALLEDKWFDDTDPIDWNRLSAHKGIAKLYRDLIHLRLNKHQTTAGLSGQHAMVLHLDHELKIIVFYRFRNGGYNDNTLVIINFSQEPAHDFGIRFPQRGHWRLRFNSDWDGYDADFDNHFTSDFISVGVEDPKHLLVQVPLGAYAALIYSLEE</sequence>
<proteinExistence type="inferred from homology"/>